<organism evidence="1 2">
    <name type="scientific">Pseudomonas psychrophila</name>
    <dbReference type="NCBI Taxonomy" id="122355"/>
    <lineage>
        <taxon>Bacteria</taxon>
        <taxon>Pseudomonadati</taxon>
        <taxon>Pseudomonadota</taxon>
        <taxon>Gammaproteobacteria</taxon>
        <taxon>Pseudomonadales</taxon>
        <taxon>Pseudomonadaceae</taxon>
        <taxon>Pseudomonas</taxon>
    </lineage>
</organism>
<accession>A0A8I1KCL7</accession>
<dbReference type="Proteomes" id="UP000658390">
    <property type="component" value="Unassembled WGS sequence"/>
</dbReference>
<dbReference type="RefSeq" id="WP_108184778.1">
    <property type="nucleotide sequence ID" value="NZ_JAEKCZ010000034.1"/>
</dbReference>
<protein>
    <submittedName>
        <fullName evidence="1">Uncharacterized protein</fullName>
    </submittedName>
</protein>
<evidence type="ECO:0000313" key="1">
    <source>
        <dbReference type="EMBL" id="MBJ2259712.1"/>
    </source>
</evidence>
<evidence type="ECO:0000313" key="2">
    <source>
        <dbReference type="Proteomes" id="UP000658390"/>
    </source>
</evidence>
<sequence>MALVAVTALLEYSDSFDSEDLEALFSKVLHEAKAQGLLNLAASENDGVSVECIRVGRICPEWLD</sequence>
<reference evidence="1" key="1">
    <citation type="submission" date="2020-12" db="EMBL/GenBank/DDBJ databases">
        <title>Antibiotic resistance and phylogeny of Pseudomonas spp. isolated over three decades from chicken meat in the Norwegian food chain.</title>
        <authorList>
            <person name="Moen B."/>
        </authorList>
    </citation>
    <scope>NUCLEOTIDE SEQUENCE</scope>
    <source>
        <strain evidence="1">MF6762</strain>
    </source>
</reference>
<proteinExistence type="predicted"/>
<comment type="caution">
    <text evidence="1">The sequence shown here is derived from an EMBL/GenBank/DDBJ whole genome shotgun (WGS) entry which is preliminary data.</text>
</comment>
<gene>
    <name evidence="1" type="ORF">JFT45_24730</name>
</gene>
<dbReference type="EMBL" id="JAEKCZ010000034">
    <property type="protein sequence ID" value="MBJ2259712.1"/>
    <property type="molecule type" value="Genomic_DNA"/>
</dbReference>
<name>A0A8I1KCL7_9PSED</name>
<dbReference type="AlphaFoldDB" id="A0A8I1KCL7"/>